<dbReference type="Pfam" id="PF13546">
    <property type="entry name" value="DDE_5"/>
    <property type="match status" value="1"/>
</dbReference>
<dbReference type="PANTHER" id="PTHR33627:SF1">
    <property type="entry name" value="TRANSPOSASE"/>
    <property type="match status" value="1"/>
</dbReference>
<dbReference type="InterPro" id="IPR038721">
    <property type="entry name" value="IS701-like_DDE_dom"/>
</dbReference>
<dbReference type="PANTHER" id="PTHR33627">
    <property type="entry name" value="TRANSPOSASE"/>
    <property type="match status" value="1"/>
</dbReference>
<protein>
    <submittedName>
        <fullName evidence="2">IS701 family transposase</fullName>
    </submittedName>
</protein>
<proteinExistence type="predicted"/>
<dbReference type="EMBL" id="JBHSJD010000017">
    <property type="protein sequence ID" value="MFC5025027.1"/>
    <property type="molecule type" value="Genomic_DNA"/>
</dbReference>
<dbReference type="InterPro" id="IPR039365">
    <property type="entry name" value="IS701-like"/>
</dbReference>
<evidence type="ECO:0000313" key="2">
    <source>
        <dbReference type="EMBL" id="MFC5025027.1"/>
    </source>
</evidence>
<gene>
    <name evidence="2" type="ORF">ACFPM3_23150</name>
</gene>
<evidence type="ECO:0000259" key="1">
    <source>
        <dbReference type="Pfam" id="PF13546"/>
    </source>
</evidence>
<evidence type="ECO:0000313" key="3">
    <source>
        <dbReference type="Proteomes" id="UP001595829"/>
    </source>
</evidence>
<name>A0ABV9XNB5_9ACTN</name>
<organism evidence="2 3">
    <name type="scientific">Streptomyces coeruleoprunus</name>
    <dbReference type="NCBI Taxonomy" id="285563"/>
    <lineage>
        <taxon>Bacteria</taxon>
        <taxon>Bacillati</taxon>
        <taxon>Actinomycetota</taxon>
        <taxon>Actinomycetes</taxon>
        <taxon>Kitasatosporales</taxon>
        <taxon>Streptomycetaceae</taxon>
        <taxon>Streptomyces</taxon>
    </lineage>
</organism>
<dbReference type="Proteomes" id="UP001595829">
    <property type="component" value="Unassembled WGS sequence"/>
</dbReference>
<feature type="domain" description="Transposase IS701-like DDE" evidence="1">
    <location>
        <begin position="35"/>
        <end position="279"/>
    </location>
</feature>
<reference evidence="3" key="1">
    <citation type="journal article" date="2019" name="Int. J. Syst. Evol. Microbiol.">
        <title>The Global Catalogue of Microorganisms (GCM) 10K type strain sequencing project: providing services to taxonomists for standard genome sequencing and annotation.</title>
        <authorList>
            <consortium name="The Broad Institute Genomics Platform"/>
            <consortium name="The Broad Institute Genome Sequencing Center for Infectious Disease"/>
            <person name="Wu L."/>
            <person name="Ma J."/>
        </authorList>
    </citation>
    <scope>NUCLEOTIDE SEQUENCE [LARGE SCALE GENOMIC DNA]</scope>
    <source>
        <strain evidence="3">CGMCC 4.1648</strain>
    </source>
</reference>
<dbReference type="RefSeq" id="WP_345691019.1">
    <property type="nucleotide sequence ID" value="NZ_BAABIT010000001.1"/>
</dbReference>
<sequence length="418" mass="45602">MSRAVFAGHETPHGWAEIAQPSDVVAELATALFPATLRRRDQRRRAEQYVRGLLAVDGRKSMRNIATYLGGGAAAEQSLHHFIADSTWDWSVMREALARYLQDVMPPQAWVVQPMAIPKVGEHSVGVDRRFVPQLGQSTSGQHAFGVWFASEEMSAPVSWRLHLPDRWVRDATRRRRAEIPDEAVEETLEECASAAVLDTMLGWDVPRRPVVLGACGPDVRSTVLRYRAADVPLLVRVSATTGLAVADPSMPGFGAGRLTAQQIAESVKALRRPVEWSDPGGGGQGTVRASLVVAARVSLPDAAPSRPRRAAVALPSQSLLLLGEWRDPRRPPTEFWLASLPGTPVPALLRLAKLSRRVAHDVTTVGEQVGLRDFEGRSYRGWHRHITLASVAHTARALESTSPLPLPSAFYATGLPA</sequence>
<keyword evidence="3" id="KW-1185">Reference proteome</keyword>
<comment type="caution">
    <text evidence="2">The sequence shown here is derived from an EMBL/GenBank/DDBJ whole genome shotgun (WGS) entry which is preliminary data.</text>
</comment>
<accession>A0ABV9XNB5</accession>